<evidence type="ECO:0000313" key="1">
    <source>
        <dbReference type="EMBL" id="SPL63156.1"/>
    </source>
</evidence>
<proteinExistence type="predicted"/>
<gene>
    <name evidence="1" type="ORF">OHAE_3088</name>
</gene>
<name>A0A2P9HGF5_9HYPH</name>
<protein>
    <submittedName>
        <fullName evidence="1">Uncharacterized protein</fullName>
    </submittedName>
</protein>
<dbReference type="EMBL" id="OOFM01000004">
    <property type="protein sequence ID" value="SPL63156.1"/>
    <property type="molecule type" value="Genomic_DNA"/>
</dbReference>
<dbReference type="Proteomes" id="UP000246073">
    <property type="component" value="Unassembled WGS sequence"/>
</dbReference>
<dbReference type="AlphaFoldDB" id="A0A2P9HGF5"/>
<organism evidence="1 2">
    <name type="scientific">Ochrobactrum soli</name>
    <dbReference type="NCBI Taxonomy" id="2448455"/>
    <lineage>
        <taxon>Bacteria</taxon>
        <taxon>Pseudomonadati</taxon>
        <taxon>Pseudomonadota</taxon>
        <taxon>Alphaproteobacteria</taxon>
        <taxon>Hyphomicrobiales</taxon>
        <taxon>Brucellaceae</taxon>
        <taxon>Brucella/Ochrobactrum group</taxon>
        <taxon>Ochrobactrum</taxon>
    </lineage>
</organism>
<accession>A0A2P9HGF5</accession>
<sequence length="69" mass="7858">MAATAAKQSCPHSFFWTLSSNRNKHLGVCMPTVKNFYNSTALRHDRRFQNMCCRTNMLNSLCNAGFARV</sequence>
<reference evidence="2" key="1">
    <citation type="submission" date="2017-12" db="EMBL/GenBank/DDBJ databases">
        <authorList>
            <person name="Diaz M."/>
        </authorList>
    </citation>
    <scope>NUCLEOTIDE SEQUENCE [LARGE SCALE GENOMIC DNA]</scope>
    <source>
        <strain evidence="2">FI11154</strain>
    </source>
</reference>
<evidence type="ECO:0000313" key="2">
    <source>
        <dbReference type="Proteomes" id="UP000246073"/>
    </source>
</evidence>